<keyword evidence="2" id="KW-1185">Reference proteome</keyword>
<evidence type="ECO:0008006" key="3">
    <source>
        <dbReference type="Google" id="ProtNLM"/>
    </source>
</evidence>
<protein>
    <recommendedName>
        <fullName evidence="3">XdhC- CoxI domain-containing protein</fullName>
    </recommendedName>
</protein>
<comment type="caution">
    <text evidence="1">The sequence shown here is derived from an EMBL/GenBank/DDBJ whole genome shotgun (WGS) entry which is preliminary data.</text>
</comment>
<evidence type="ECO:0000313" key="2">
    <source>
        <dbReference type="Proteomes" id="UP000255165"/>
    </source>
</evidence>
<dbReference type="AlphaFoldDB" id="A0A370NSQ4"/>
<dbReference type="RefSeq" id="WP_115213116.1">
    <property type="nucleotide sequence ID" value="NZ_QKWJ01000024.1"/>
</dbReference>
<evidence type="ECO:0000313" key="1">
    <source>
        <dbReference type="EMBL" id="RDK08614.1"/>
    </source>
</evidence>
<organism evidence="1 2">
    <name type="scientific">Cupriavidus lacunae</name>
    <dbReference type="NCBI Taxonomy" id="2666307"/>
    <lineage>
        <taxon>Bacteria</taxon>
        <taxon>Pseudomonadati</taxon>
        <taxon>Pseudomonadota</taxon>
        <taxon>Betaproteobacteria</taxon>
        <taxon>Burkholderiales</taxon>
        <taxon>Burkholderiaceae</taxon>
        <taxon>Cupriavidus</taxon>
    </lineage>
</organism>
<gene>
    <name evidence="1" type="ORF">DN412_19600</name>
</gene>
<dbReference type="Proteomes" id="UP000255165">
    <property type="component" value="Unassembled WGS sequence"/>
</dbReference>
<sequence>MTSDPVDIAAALISNRQSFVLALVMGCAGRAEECVGDMTIFAANGIVLAGKACRLGSGAVLQRKVQECFASESRIVLDIDVTGRAVADGDARPGNSLKIYLEAVVPRTGDR</sequence>
<dbReference type="EMBL" id="QKWJ01000024">
    <property type="protein sequence ID" value="RDK08614.1"/>
    <property type="molecule type" value="Genomic_DNA"/>
</dbReference>
<name>A0A370NSQ4_9BURK</name>
<accession>A0A370NSQ4</accession>
<reference evidence="2" key="1">
    <citation type="submission" date="2018-06" db="EMBL/GenBank/DDBJ databases">
        <authorList>
            <person name="Feng T."/>
            <person name="Jeon C.O."/>
        </authorList>
    </citation>
    <scope>NUCLEOTIDE SEQUENCE [LARGE SCALE GENOMIC DNA]</scope>
    <source>
        <strain evidence="2">S23</strain>
    </source>
</reference>
<proteinExistence type="predicted"/>